<feature type="compositionally biased region" description="Acidic residues" evidence="8">
    <location>
        <begin position="508"/>
        <end position="520"/>
    </location>
</feature>
<dbReference type="InterPro" id="IPR018247">
    <property type="entry name" value="EF_Hand_1_Ca_BS"/>
</dbReference>
<keyword evidence="12" id="KW-1185">Reference proteome</keyword>
<feature type="domain" description="Calpain catalytic" evidence="9">
    <location>
        <begin position="162"/>
        <end position="500"/>
    </location>
</feature>
<organism evidence="11 12">
    <name type="scientific">Effrenium voratum</name>
    <dbReference type="NCBI Taxonomy" id="2562239"/>
    <lineage>
        <taxon>Eukaryota</taxon>
        <taxon>Sar</taxon>
        <taxon>Alveolata</taxon>
        <taxon>Dinophyceae</taxon>
        <taxon>Suessiales</taxon>
        <taxon>Symbiodiniaceae</taxon>
        <taxon>Effrenium</taxon>
    </lineage>
</organism>
<keyword evidence="2 7" id="KW-0645">Protease</keyword>
<evidence type="ECO:0000259" key="10">
    <source>
        <dbReference type="PROSITE" id="PS50222"/>
    </source>
</evidence>
<dbReference type="InterPro" id="IPR011992">
    <property type="entry name" value="EF-hand-dom_pair"/>
</dbReference>
<evidence type="ECO:0000259" key="9">
    <source>
        <dbReference type="PROSITE" id="PS50203"/>
    </source>
</evidence>
<feature type="domain" description="EF-hand" evidence="10">
    <location>
        <begin position="5"/>
        <end position="40"/>
    </location>
</feature>
<feature type="compositionally biased region" description="Acidic residues" evidence="8">
    <location>
        <begin position="528"/>
        <end position="538"/>
    </location>
</feature>
<keyword evidence="5" id="KW-0106">Calcium</keyword>
<dbReference type="GO" id="GO:0004198">
    <property type="term" value="F:calcium-dependent cysteine-type endopeptidase activity"/>
    <property type="evidence" value="ECO:0007669"/>
    <property type="project" value="InterPro"/>
</dbReference>
<dbReference type="SMART" id="SM00054">
    <property type="entry name" value="EFh"/>
    <property type="match status" value="2"/>
</dbReference>
<dbReference type="PROSITE" id="PS50203">
    <property type="entry name" value="CALPAIN_CAT"/>
    <property type="match status" value="1"/>
</dbReference>
<proteinExistence type="inferred from homology"/>
<feature type="active site" evidence="6 7">
    <location>
        <position position="439"/>
    </location>
</feature>
<dbReference type="SUPFAM" id="SSF54001">
    <property type="entry name" value="Cysteine proteinases"/>
    <property type="match status" value="1"/>
</dbReference>
<evidence type="ECO:0000313" key="12">
    <source>
        <dbReference type="Proteomes" id="UP001178507"/>
    </source>
</evidence>
<dbReference type="PANTHER" id="PTHR10183">
    <property type="entry name" value="CALPAIN"/>
    <property type="match status" value="1"/>
</dbReference>
<evidence type="ECO:0000256" key="4">
    <source>
        <dbReference type="ARBA" id="ARBA00022807"/>
    </source>
</evidence>
<evidence type="ECO:0000256" key="2">
    <source>
        <dbReference type="ARBA" id="ARBA00022670"/>
    </source>
</evidence>
<evidence type="ECO:0000256" key="1">
    <source>
        <dbReference type="ARBA" id="ARBA00007623"/>
    </source>
</evidence>
<evidence type="ECO:0000256" key="5">
    <source>
        <dbReference type="ARBA" id="ARBA00022837"/>
    </source>
</evidence>
<comment type="similarity">
    <text evidence="1">Belongs to the peptidase C2 family.</text>
</comment>
<keyword evidence="4 7" id="KW-0788">Thiol protease</keyword>
<evidence type="ECO:0000256" key="7">
    <source>
        <dbReference type="PROSITE-ProRule" id="PRU00239"/>
    </source>
</evidence>
<evidence type="ECO:0000256" key="6">
    <source>
        <dbReference type="PIRSR" id="PIRSR622684-1"/>
    </source>
</evidence>
<dbReference type="PROSITE" id="PS50222">
    <property type="entry name" value="EF_HAND_2"/>
    <property type="match status" value="2"/>
</dbReference>
<dbReference type="PROSITE" id="PS00139">
    <property type="entry name" value="THIOL_PROTEASE_CYS"/>
    <property type="match status" value="1"/>
</dbReference>
<feature type="active site" evidence="6 7">
    <location>
        <position position="414"/>
    </location>
</feature>
<feature type="active site" evidence="6 7">
    <location>
        <position position="218"/>
    </location>
</feature>
<dbReference type="InterPro" id="IPR000169">
    <property type="entry name" value="Pept_cys_AS"/>
</dbReference>
<dbReference type="InterPro" id="IPR002048">
    <property type="entry name" value="EF_hand_dom"/>
</dbReference>
<dbReference type="Pfam" id="PF00648">
    <property type="entry name" value="Peptidase_C2"/>
    <property type="match status" value="1"/>
</dbReference>
<dbReference type="Proteomes" id="UP001178507">
    <property type="component" value="Unassembled WGS sequence"/>
</dbReference>
<dbReference type="PROSITE" id="PS00018">
    <property type="entry name" value="EF_HAND_1"/>
    <property type="match status" value="2"/>
</dbReference>
<dbReference type="Gene3D" id="3.90.70.10">
    <property type="entry name" value="Cysteine proteinases"/>
    <property type="match status" value="1"/>
</dbReference>
<dbReference type="PANTHER" id="PTHR10183:SF379">
    <property type="entry name" value="CALPAIN-5"/>
    <property type="match status" value="1"/>
</dbReference>
<name>A0AA36I3K2_9DINO</name>
<reference evidence="11" key="1">
    <citation type="submission" date="2023-08" db="EMBL/GenBank/DDBJ databases">
        <authorList>
            <person name="Chen Y."/>
            <person name="Shah S."/>
            <person name="Dougan E. K."/>
            <person name="Thang M."/>
            <person name="Chan C."/>
        </authorList>
    </citation>
    <scope>NUCLEOTIDE SEQUENCE</scope>
</reference>
<feature type="region of interest" description="Disordered" evidence="8">
    <location>
        <begin position="508"/>
        <end position="538"/>
    </location>
</feature>
<keyword evidence="3 7" id="KW-0378">Hydrolase</keyword>
<accession>A0AA36I3K2</accession>
<dbReference type="SUPFAM" id="SSF47473">
    <property type="entry name" value="EF-hand"/>
    <property type="match status" value="1"/>
</dbReference>
<protein>
    <submittedName>
        <fullName evidence="11">Uncharacterized protein</fullName>
    </submittedName>
</protein>
<gene>
    <name evidence="11" type="ORF">EVOR1521_LOCUS8299</name>
</gene>
<dbReference type="InterPro" id="IPR022684">
    <property type="entry name" value="Calpain_cysteine_protease"/>
</dbReference>
<dbReference type="Gene3D" id="1.10.238.10">
    <property type="entry name" value="EF-hand"/>
    <property type="match status" value="1"/>
</dbReference>
<dbReference type="EMBL" id="CAUJNA010000702">
    <property type="protein sequence ID" value="CAJ1380330.1"/>
    <property type="molecule type" value="Genomic_DNA"/>
</dbReference>
<evidence type="ECO:0000256" key="8">
    <source>
        <dbReference type="SAM" id="MobiDB-lite"/>
    </source>
</evidence>
<dbReference type="Pfam" id="PF13499">
    <property type="entry name" value="EF-hand_7"/>
    <property type="match status" value="1"/>
</dbReference>
<dbReference type="AlphaFoldDB" id="A0AA36I3K2"/>
<evidence type="ECO:0000256" key="3">
    <source>
        <dbReference type="ARBA" id="ARBA00022801"/>
    </source>
</evidence>
<sequence length="538" mass="61597">MAAASGKTRLQQLFQSYDTSGDGTLSVEEMEQVFEALGIKGSSYIFKKADKNKDGQLQVHEFIAWLTKKDPKVSIEEKVSGGAGSIEATVTNTNTKMAKKFFFKFTKCENVEFSEGRTVSMVLQPGEQKTQRLLTVTGEPCNYAYELATRAEYSGLPDDPDAFKDSEFPHDVSSVKGQQKEFPVDLWVRARMLGDPNEATLFDEIKPQDIKQGMLGDCWLMASFCAMASHPKLVKKLFESNFLTQDGKYTVWLYDAGPHQWVSFVLDEFVPCRLVNGKPRPMFAKPMGEEIWALLLEKAFAKFCYSYGKLQGGNSWYALQAMTGAKNIVVYYFHKATQRWKPKYLKEDWAKGQSENARGHRYNYKSWTFAQDILKTNEDLWETLKKYGTDKYLMGCNFSGANAEAKKKGIVVWHVYSVVHIMEESCDDGQVVRLIQLRNPWGRKDWTGDWGDRSSQWKENPLLHERLAPLMEGGGNDGKFFMCWEDWAKSFNEVTVCPIGFRVEVDGEQEEAREAEDEEEQHEREFLESDDEGDWVAW</sequence>
<dbReference type="SMART" id="SM00230">
    <property type="entry name" value="CysPc"/>
    <property type="match status" value="1"/>
</dbReference>
<evidence type="ECO:0000313" key="11">
    <source>
        <dbReference type="EMBL" id="CAJ1380330.1"/>
    </source>
</evidence>
<dbReference type="InterPro" id="IPR038765">
    <property type="entry name" value="Papain-like_cys_pep_sf"/>
</dbReference>
<dbReference type="GO" id="GO:0006508">
    <property type="term" value="P:proteolysis"/>
    <property type="evidence" value="ECO:0007669"/>
    <property type="project" value="UniProtKB-KW"/>
</dbReference>
<comment type="caution">
    <text evidence="11">The sequence shown here is derived from an EMBL/GenBank/DDBJ whole genome shotgun (WGS) entry which is preliminary data.</text>
</comment>
<dbReference type="CDD" id="cd00051">
    <property type="entry name" value="EFh"/>
    <property type="match status" value="1"/>
</dbReference>
<dbReference type="GO" id="GO:0005509">
    <property type="term" value="F:calcium ion binding"/>
    <property type="evidence" value="ECO:0007669"/>
    <property type="project" value="InterPro"/>
</dbReference>
<feature type="domain" description="EF-hand" evidence="10">
    <location>
        <begin position="45"/>
        <end position="72"/>
    </location>
</feature>
<dbReference type="PRINTS" id="PR00704">
    <property type="entry name" value="CALPAIN"/>
</dbReference>
<dbReference type="InterPro" id="IPR001300">
    <property type="entry name" value="Peptidase_C2_calpain_cat"/>
</dbReference>